<proteinExistence type="predicted"/>
<protein>
    <submittedName>
        <fullName evidence="1">Uncharacterized protein</fullName>
    </submittedName>
</protein>
<keyword evidence="1" id="KW-0614">Plasmid</keyword>
<dbReference type="Proteomes" id="UP000018780">
    <property type="component" value="Plasmid unnamed2"/>
</dbReference>
<organism evidence="1 2">
    <name type="scientific">Leisingera methylohalidivorans DSM 14336</name>
    <dbReference type="NCBI Taxonomy" id="999552"/>
    <lineage>
        <taxon>Bacteria</taxon>
        <taxon>Pseudomonadati</taxon>
        <taxon>Pseudomonadota</taxon>
        <taxon>Alphaproteobacteria</taxon>
        <taxon>Rhodobacterales</taxon>
        <taxon>Roseobacteraceae</taxon>
        <taxon>Leisingera</taxon>
    </lineage>
</organism>
<gene>
    <name evidence="1" type="ORF">METH_23035</name>
</gene>
<evidence type="ECO:0000313" key="2">
    <source>
        <dbReference type="Proteomes" id="UP000018780"/>
    </source>
</evidence>
<reference evidence="1 2" key="1">
    <citation type="submission" date="2013-09" db="EMBL/GenBank/DDBJ databases">
        <authorList>
            <consortium name="DOE Joint Genome Institute"/>
            <person name="Klenk H.-P."/>
            <person name="Huntemann M."/>
            <person name="Han J."/>
            <person name="Chen A."/>
            <person name="Kyrpides N."/>
            <person name="Mavromatis K."/>
            <person name="Markowitz V."/>
            <person name="Palaniappan K."/>
            <person name="Ivanova N."/>
            <person name="Schaumberg A."/>
            <person name="Pati A."/>
            <person name="Liolios K."/>
            <person name="Nordberg H.P."/>
            <person name="Cantor M.N."/>
            <person name="Hua S.X."/>
            <person name="Woyke T."/>
        </authorList>
    </citation>
    <scope>NUCLEOTIDE SEQUENCE [LARGE SCALE GENOMIC DNA]</scope>
    <source>
        <strain evidence="1 2">DSM 14336</strain>
        <plasmid evidence="2">2</plasmid>
    </source>
</reference>
<accession>V9W143</accession>
<evidence type="ECO:0000313" key="1">
    <source>
        <dbReference type="EMBL" id="AHD03709.1"/>
    </source>
</evidence>
<geneLocation type="plasmid" evidence="2">
    <name>2</name>
</geneLocation>
<sequence>MGLLFNTADHYHCLAEIGLSMAWRARQRNEHFAMPPTVLPHIVLDDGIAALEAMLVAKPLENPLGRMPLLAWSLPVF</sequence>
<dbReference type="AlphaFoldDB" id="V9W143"/>
<name>V9W143_9RHOB</name>
<dbReference type="KEGG" id="lmd:METH_23035"/>
<keyword evidence="2" id="KW-1185">Reference proteome</keyword>
<dbReference type="HOGENOM" id="CLU_2633732_0_0_5"/>
<dbReference type="EMBL" id="CP006775">
    <property type="protein sequence ID" value="AHD03709.1"/>
    <property type="molecule type" value="Genomic_DNA"/>
</dbReference>